<dbReference type="InterPro" id="IPR004839">
    <property type="entry name" value="Aminotransferase_I/II_large"/>
</dbReference>
<keyword evidence="10 22" id="KW-0812">Transmembrane</keyword>
<proteinExistence type="inferred from homology"/>
<dbReference type="SUPFAM" id="SSF56801">
    <property type="entry name" value="Acetyl-CoA synthetase-like"/>
    <property type="match status" value="1"/>
</dbReference>
<dbReference type="PANTHER" id="PTHR43107:SF15">
    <property type="entry name" value="FATTY ACID TRANSPORT PROTEIN 3, ISOFORM A"/>
    <property type="match status" value="1"/>
</dbReference>
<evidence type="ECO:0000256" key="9">
    <source>
        <dbReference type="ARBA" id="ARBA00022677"/>
    </source>
</evidence>
<dbReference type="GO" id="GO:0009898">
    <property type="term" value="C:cytoplasmic side of plasma membrane"/>
    <property type="evidence" value="ECO:0007669"/>
    <property type="project" value="TreeGrafter"/>
</dbReference>
<keyword evidence="17" id="KW-0576">Peroxisome</keyword>
<gene>
    <name evidence="26" type="ORF">BDV29DRAFT_189639</name>
</gene>
<evidence type="ECO:0000256" key="16">
    <source>
        <dbReference type="ARBA" id="ARBA00023136"/>
    </source>
</evidence>
<keyword evidence="15" id="KW-0445">Lipid transport</keyword>
<dbReference type="GO" id="GO:0030170">
    <property type="term" value="F:pyridoxal phosphate binding"/>
    <property type="evidence" value="ECO:0007669"/>
    <property type="project" value="InterPro"/>
</dbReference>
<feature type="domain" description="AMP-dependent synthetase/ligase" evidence="24">
    <location>
        <begin position="469"/>
        <end position="824"/>
    </location>
</feature>
<dbReference type="SUPFAM" id="SSF53383">
    <property type="entry name" value="PLP-dependent transferases"/>
    <property type="match status" value="1"/>
</dbReference>
<organism evidence="26 27">
    <name type="scientific">Aspergillus leporis</name>
    <dbReference type="NCBI Taxonomy" id="41062"/>
    <lineage>
        <taxon>Eukaryota</taxon>
        <taxon>Fungi</taxon>
        <taxon>Dikarya</taxon>
        <taxon>Ascomycota</taxon>
        <taxon>Pezizomycotina</taxon>
        <taxon>Eurotiomycetes</taxon>
        <taxon>Eurotiomycetidae</taxon>
        <taxon>Eurotiales</taxon>
        <taxon>Aspergillaceae</taxon>
        <taxon>Aspergillus</taxon>
        <taxon>Aspergillus subgen. Circumdati</taxon>
    </lineage>
</organism>
<keyword evidence="16 22" id="KW-0472">Membrane</keyword>
<evidence type="ECO:0000256" key="13">
    <source>
        <dbReference type="ARBA" id="ARBA00022898"/>
    </source>
</evidence>
<dbReference type="OrthoDB" id="10253869at2759"/>
<evidence type="ECO:0000259" key="24">
    <source>
        <dbReference type="Pfam" id="PF00501"/>
    </source>
</evidence>
<comment type="catalytic activity">
    <reaction evidence="18">
        <text>a very long-chain fatty acid + ATP + CoA = a very long-chain fatty acyl-CoA + AMP + diphosphate</text>
        <dbReference type="Rhea" id="RHEA:54536"/>
        <dbReference type="ChEBI" id="CHEBI:30616"/>
        <dbReference type="ChEBI" id="CHEBI:33019"/>
        <dbReference type="ChEBI" id="CHEBI:57287"/>
        <dbReference type="ChEBI" id="CHEBI:58950"/>
        <dbReference type="ChEBI" id="CHEBI:138261"/>
        <dbReference type="ChEBI" id="CHEBI:456215"/>
    </reaction>
</comment>
<evidence type="ECO:0000256" key="3">
    <source>
        <dbReference type="ARBA" id="ARBA00004651"/>
    </source>
</evidence>
<evidence type="ECO:0000256" key="19">
    <source>
        <dbReference type="ARBA" id="ARBA00060276"/>
    </source>
</evidence>
<dbReference type="FunFam" id="3.30.300.30:FF:000002">
    <property type="entry name" value="Long-chain fatty acid transport protein 1"/>
    <property type="match status" value="1"/>
</dbReference>
<dbReference type="AlphaFoldDB" id="A0A5N5X680"/>
<evidence type="ECO:0000313" key="27">
    <source>
        <dbReference type="Proteomes" id="UP000326565"/>
    </source>
</evidence>
<keyword evidence="13" id="KW-0663">Pyridoxal phosphate</keyword>
<keyword evidence="12" id="KW-0067">ATP-binding</keyword>
<dbReference type="Pfam" id="PF00501">
    <property type="entry name" value="AMP-binding"/>
    <property type="match status" value="1"/>
</dbReference>
<dbReference type="Pfam" id="PF00155">
    <property type="entry name" value="Aminotran_1_2"/>
    <property type="match status" value="1"/>
</dbReference>
<keyword evidence="6" id="KW-0813">Transport</keyword>
<keyword evidence="11" id="KW-0547">Nucleotide-binding</keyword>
<keyword evidence="8" id="KW-0436">Ligase</keyword>
<protein>
    <recommendedName>
        <fullName evidence="20">Very long-chain fatty acid transport protein</fullName>
    </recommendedName>
    <alternativeName>
        <fullName evidence="21">Very-long-chain acyl-CoA synthetase</fullName>
    </alternativeName>
</protein>
<evidence type="ECO:0000256" key="10">
    <source>
        <dbReference type="ARBA" id="ARBA00022692"/>
    </source>
</evidence>
<evidence type="ECO:0000259" key="25">
    <source>
        <dbReference type="Pfam" id="PF13193"/>
    </source>
</evidence>
<dbReference type="InterPro" id="IPR045851">
    <property type="entry name" value="AMP-bd_C_sf"/>
</dbReference>
<feature type="transmembrane region" description="Helical" evidence="22">
    <location>
        <begin position="521"/>
        <end position="542"/>
    </location>
</feature>
<dbReference type="GO" id="GO:0005524">
    <property type="term" value="F:ATP binding"/>
    <property type="evidence" value="ECO:0007669"/>
    <property type="project" value="UniProtKB-KW"/>
</dbReference>
<comment type="function">
    <text evidence="19">Acyl-CoA synthetase required for both the import of long chain fatty acids (LCFAs) (C14-C18) and the activation very long chain fatty acids (VLCFAs) (C20-C26) by esterification of the fatty acids into metabolically active CoA-thioesters for subsequent degradation or incorporation into phospholipids. The transport and fatty acyl-CoA synthetase activities are genetically separable and are thus independent activities. Esterifies VLCFAs in the peroxisome matrix. The VLCFAs are actively transported into peroxisomes by a PXA1-PXA2 heterodimeric transporter in the peroxisomal membrane.</text>
</comment>
<keyword evidence="7" id="KW-1003">Cell membrane</keyword>
<evidence type="ECO:0000256" key="5">
    <source>
        <dbReference type="ARBA" id="ARBA00007441"/>
    </source>
</evidence>
<dbReference type="CDD" id="cd05937">
    <property type="entry name" value="FATP_chFAT1_like"/>
    <property type="match status" value="1"/>
</dbReference>
<dbReference type="InterPro" id="IPR042099">
    <property type="entry name" value="ANL_N_sf"/>
</dbReference>
<dbReference type="Gene3D" id="3.40.640.10">
    <property type="entry name" value="Type I PLP-dependent aspartate aminotransferase-like (Major domain)"/>
    <property type="match status" value="1"/>
</dbReference>
<feature type="domain" description="AMP-binding enzyme C-terminal" evidence="25">
    <location>
        <begin position="917"/>
        <end position="1005"/>
    </location>
</feature>
<accession>A0A5N5X680</accession>
<dbReference type="GO" id="GO:0044539">
    <property type="term" value="P:long-chain fatty acid import into cell"/>
    <property type="evidence" value="ECO:0007669"/>
    <property type="project" value="TreeGrafter"/>
</dbReference>
<evidence type="ECO:0000256" key="4">
    <source>
        <dbReference type="ARBA" id="ARBA00006432"/>
    </source>
</evidence>
<evidence type="ECO:0000256" key="8">
    <source>
        <dbReference type="ARBA" id="ARBA00022598"/>
    </source>
</evidence>
<sequence>MVQVKDFAVEQWMDKYENNAKYNIAETCCASISVKDLQELSEDKPLSPLDLATKLSYGAIRGSERLRGTLANLYSIKTPSPLPSDNVLITPGAIQANFLLLYGLIGPGDHVICHYPTYQQLYSVPESLGAEVSLWKSKENDGWKLDISELKELIRPNTKLIILNNPQNPTGAIIPQATLEGIVEIARKLSIYVHADEVYRPIFHSITPMEPEFPSSLLSLGYERTIVTGSMSKAYSLAGIRVGWIASRDQSVIEACASARHYTTISVGQLDDAIASYALDASCIHNILKRNIQLAKTNLAILEKFIESYRWACEWVKPRAGTTAFVRFSKMGKPVDDVAFCEMLLERTGVMFVPGSLCFGEAEDFKGYVRIGFAQETPVLEEGLEALRSFMEDGTMYDADHLFGLDIPLSVATPVVATTLAYLNAKFSLFYDVKLIGGLIKTILRSRLAERRDNLNLFYVLEQYALAPGTKNNTFLVYNGRAWTFHETYLTALRYGAWFKKVHGIKPKEIVAMDFMNSSTFILILLGLWSIGAVPAFINYNLSGKPLTHSIKTSTARLLVVDEEIRDQFTPEQMEILTSSEFRETGGSVEVVFVTSEVESQIMQMEATREDDNVRSGSTLRDMALLIYTSGTTGLPKPAIVSWRKCWSGSIFVSNWLGLTKEDRFFTCMPLYHSSASLLGFISCMMSGATLVIGRKFSARNFWREARENEATVVQYVGETLRYLMAVPPEIDAVTGEDLDKKHSVRAVFGNGLRPDIWARFKERFNVPTVAEFYAATEGTTGSWNLSSNDFTTGAIGRNGALSALILGGGLAVVQVDHESQQPWREPKTGFCKEVPRGEAGELLYAINAADPAETFQGYFQNSKATESKIVRDVLRKGDAYFRTGDMVRWDKEGRWYFNDRLGDTFRWKSENVSTSEVAEVLGAHPDVHEANVYGVALPNHDGRAGCAAIILEQQHKAADRSVLVPPTQETLSSLAAHVLKNLPRFAAPIFLRVAPEMQGTGNNKQQKHVLRTEGVDPSLVSASDKLYWLQADKYVPFEQKDWNQLQGGQVKL</sequence>
<dbReference type="Proteomes" id="UP000326565">
    <property type="component" value="Unassembled WGS sequence"/>
</dbReference>
<dbReference type="EMBL" id="ML732184">
    <property type="protein sequence ID" value="KAB8076176.1"/>
    <property type="molecule type" value="Genomic_DNA"/>
</dbReference>
<dbReference type="PANTHER" id="PTHR43107">
    <property type="entry name" value="LONG-CHAIN FATTY ACID TRANSPORT PROTEIN"/>
    <property type="match status" value="1"/>
</dbReference>
<evidence type="ECO:0000256" key="21">
    <source>
        <dbReference type="ARBA" id="ARBA00078285"/>
    </source>
</evidence>
<evidence type="ECO:0000256" key="15">
    <source>
        <dbReference type="ARBA" id="ARBA00023055"/>
    </source>
</evidence>
<dbReference type="GO" id="GO:0005324">
    <property type="term" value="F:long-chain fatty acid transmembrane transporter activity"/>
    <property type="evidence" value="ECO:0007669"/>
    <property type="project" value="TreeGrafter"/>
</dbReference>
<evidence type="ECO:0000256" key="1">
    <source>
        <dbReference type="ARBA" id="ARBA00004502"/>
    </source>
</evidence>
<reference evidence="26 27" key="1">
    <citation type="submission" date="2019-04" db="EMBL/GenBank/DDBJ databases">
        <title>Friends and foes A comparative genomics study of 23 Aspergillus species from section Flavi.</title>
        <authorList>
            <consortium name="DOE Joint Genome Institute"/>
            <person name="Kjaerbolling I."/>
            <person name="Vesth T."/>
            <person name="Frisvad J.C."/>
            <person name="Nybo J.L."/>
            <person name="Theobald S."/>
            <person name="Kildgaard S."/>
            <person name="Isbrandt T."/>
            <person name="Kuo A."/>
            <person name="Sato A."/>
            <person name="Lyhne E.K."/>
            <person name="Kogle M.E."/>
            <person name="Wiebenga A."/>
            <person name="Kun R.S."/>
            <person name="Lubbers R.J."/>
            <person name="Makela M.R."/>
            <person name="Barry K."/>
            <person name="Chovatia M."/>
            <person name="Clum A."/>
            <person name="Daum C."/>
            <person name="Haridas S."/>
            <person name="He G."/>
            <person name="LaButti K."/>
            <person name="Lipzen A."/>
            <person name="Mondo S."/>
            <person name="Riley R."/>
            <person name="Salamov A."/>
            <person name="Simmons B.A."/>
            <person name="Magnuson J.K."/>
            <person name="Henrissat B."/>
            <person name="Mortensen U.H."/>
            <person name="Larsen T.O."/>
            <person name="Devries R.P."/>
            <person name="Grigoriev I.V."/>
            <person name="Machida M."/>
            <person name="Baker S.E."/>
            <person name="Andersen M.R."/>
        </authorList>
    </citation>
    <scope>NUCLEOTIDE SEQUENCE [LARGE SCALE GENOMIC DNA]</scope>
    <source>
        <strain evidence="26 27">CBS 151.66</strain>
    </source>
</reference>
<evidence type="ECO:0000256" key="18">
    <source>
        <dbReference type="ARBA" id="ARBA00051585"/>
    </source>
</evidence>
<dbReference type="GO" id="GO:0004467">
    <property type="term" value="F:long-chain fatty acid-CoA ligase activity"/>
    <property type="evidence" value="ECO:0007669"/>
    <property type="project" value="TreeGrafter"/>
</dbReference>
<dbReference type="InterPro" id="IPR000873">
    <property type="entry name" value="AMP-dep_synth/lig_dom"/>
</dbReference>
<dbReference type="GO" id="GO:0005811">
    <property type="term" value="C:lipid droplet"/>
    <property type="evidence" value="ECO:0007669"/>
    <property type="project" value="UniProtKB-SubCell"/>
</dbReference>
<dbReference type="PROSITE" id="PS00105">
    <property type="entry name" value="AA_TRANSFER_CLASS_1"/>
    <property type="match status" value="1"/>
</dbReference>
<evidence type="ECO:0000256" key="2">
    <source>
        <dbReference type="ARBA" id="ARBA00004585"/>
    </source>
</evidence>
<evidence type="ECO:0000259" key="23">
    <source>
        <dbReference type="Pfam" id="PF00155"/>
    </source>
</evidence>
<name>A0A5N5X680_9EURO</name>
<feature type="transmembrane region" description="Helical" evidence="22">
    <location>
        <begin position="671"/>
        <end position="694"/>
    </location>
</feature>
<comment type="similarity">
    <text evidence="4">Belongs to the ATP-dependent AMP-binding enzyme family.</text>
</comment>
<evidence type="ECO:0000256" key="6">
    <source>
        <dbReference type="ARBA" id="ARBA00022448"/>
    </source>
</evidence>
<evidence type="ECO:0000256" key="7">
    <source>
        <dbReference type="ARBA" id="ARBA00022475"/>
    </source>
</evidence>
<dbReference type="PROSITE" id="PS00455">
    <property type="entry name" value="AMP_BINDING"/>
    <property type="match status" value="1"/>
</dbReference>
<dbReference type="InterPro" id="IPR015424">
    <property type="entry name" value="PyrdxlP-dep_Trfase"/>
</dbReference>
<dbReference type="InterPro" id="IPR025110">
    <property type="entry name" value="AMP-bd_C"/>
</dbReference>
<dbReference type="Pfam" id="PF13193">
    <property type="entry name" value="AMP-binding_C"/>
    <property type="match status" value="1"/>
</dbReference>
<dbReference type="Gene3D" id="3.40.50.12780">
    <property type="entry name" value="N-terminal domain of ligase-like"/>
    <property type="match status" value="1"/>
</dbReference>
<evidence type="ECO:0000313" key="26">
    <source>
        <dbReference type="EMBL" id="KAB8076176.1"/>
    </source>
</evidence>
<evidence type="ECO:0000256" key="22">
    <source>
        <dbReference type="SAM" id="Phobius"/>
    </source>
</evidence>
<comment type="similarity">
    <text evidence="5">Belongs to the class-I pyridoxal-phosphate-dependent aminotransferase family.</text>
</comment>
<dbReference type="InterPro" id="IPR020845">
    <property type="entry name" value="AMP-binding_CS"/>
</dbReference>
<evidence type="ECO:0000256" key="11">
    <source>
        <dbReference type="ARBA" id="ARBA00022741"/>
    </source>
</evidence>
<dbReference type="GO" id="GO:0005778">
    <property type="term" value="C:peroxisomal membrane"/>
    <property type="evidence" value="ECO:0007669"/>
    <property type="project" value="UniProtKB-SubCell"/>
</dbReference>
<dbReference type="CDD" id="cd00609">
    <property type="entry name" value="AAT_like"/>
    <property type="match status" value="1"/>
</dbReference>
<evidence type="ECO:0000256" key="20">
    <source>
        <dbReference type="ARBA" id="ARBA00068795"/>
    </source>
</evidence>
<dbReference type="Gene3D" id="3.30.300.30">
    <property type="match status" value="1"/>
</dbReference>
<dbReference type="InterPro" id="IPR015422">
    <property type="entry name" value="PyrdxlP-dep_Trfase_small"/>
</dbReference>
<dbReference type="InterPro" id="IPR004838">
    <property type="entry name" value="NHTrfase_class1_PyrdxlP-BS"/>
</dbReference>
<evidence type="ECO:0000256" key="14">
    <source>
        <dbReference type="ARBA" id="ARBA00022989"/>
    </source>
</evidence>
<dbReference type="InterPro" id="IPR015421">
    <property type="entry name" value="PyrdxlP-dep_Trfase_major"/>
</dbReference>
<dbReference type="Gene3D" id="3.90.1150.10">
    <property type="entry name" value="Aspartate Aminotransferase, domain 1"/>
    <property type="match status" value="1"/>
</dbReference>
<comment type="subcellular location">
    <subcellularLocation>
        <location evidence="3">Cell membrane</location>
        <topology evidence="3">Multi-pass membrane protein</topology>
    </subcellularLocation>
    <subcellularLocation>
        <location evidence="1">Lipid droplet</location>
    </subcellularLocation>
    <subcellularLocation>
        <location evidence="2">Peroxisome membrane</location>
        <topology evidence="2">Multi-pass membrane protein</topology>
    </subcellularLocation>
</comment>
<evidence type="ECO:0000256" key="17">
    <source>
        <dbReference type="ARBA" id="ARBA00023140"/>
    </source>
</evidence>
<evidence type="ECO:0000256" key="12">
    <source>
        <dbReference type="ARBA" id="ARBA00022840"/>
    </source>
</evidence>
<keyword evidence="27" id="KW-1185">Reference proteome</keyword>
<keyword evidence="14 22" id="KW-1133">Transmembrane helix</keyword>
<dbReference type="FunFam" id="3.40.50.12780:FF:000019">
    <property type="entry name" value="Long-chain fatty acid transporter"/>
    <property type="match status" value="1"/>
</dbReference>
<feature type="domain" description="Aminotransferase class I/classII large" evidence="23">
    <location>
        <begin position="55"/>
        <end position="386"/>
    </location>
</feature>
<keyword evidence="9" id="KW-0551">Lipid droplet</keyword>